<dbReference type="RefSeq" id="WP_224830223.1">
    <property type="nucleotide sequence ID" value="NZ_JAIVEF010000013.1"/>
</dbReference>
<sequence>MNPGDYVIDTDDESPDLAVVVERPEGTITDRPVTAEDGDTRTVADDNPDYDPEMPAVVVAFVTGLDTGWPDWADAAPVELADGTRDHDVKRYTFPETRLTPVPAEDADALREAQTTVDIASLQTHLEDAGWTTEREGLLLTVENLTSSTTSIPPETSTAMDRSASRSPISSRTIRPEGGSIVAGRRLQYDGTDLLPRDAVPEIPER</sequence>
<evidence type="ECO:0000313" key="3">
    <source>
        <dbReference type="Proteomes" id="UP001595925"/>
    </source>
</evidence>
<dbReference type="EMBL" id="JBHSJG010000003">
    <property type="protein sequence ID" value="MFC4986312.1"/>
    <property type="molecule type" value="Genomic_DNA"/>
</dbReference>
<evidence type="ECO:0000256" key="1">
    <source>
        <dbReference type="SAM" id="MobiDB-lite"/>
    </source>
</evidence>
<feature type="compositionally biased region" description="Basic and acidic residues" evidence="1">
    <location>
        <begin position="195"/>
        <end position="206"/>
    </location>
</feature>
<proteinExistence type="predicted"/>
<feature type="region of interest" description="Disordered" evidence="1">
    <location>
        <begin position="147"/>
        <end position="206"/>
    </location>
</feature>
<feature type="region of interest" description="Disordered" evidence="1">
    <location>
        <begin position="25"/>
        <end position="50"/>
    </location>
</feature>
<accession>A0ABD5Q9T5</accession>
<dbReference type="AlphaFoldDB" id="A0ABD5Q9T5"/>
<name>A0ABD5Q9T5_9EURY</name>
<feature type="compositionally biased region" description="Low complexity" evidence="1">
    <location>
        <begin position="147"/>
        <end position="158"/>
    </location>
</feature>
<comment type="caution">
    <text evidence="2">The sequence shown here is derived from an EMBL/GenBank/DDBJ whole genome shotgun (WGS) entry which is preliminary data.</text>
</comment>
<reference evidence="2 3" key="1">
    <citation type="journal article" date="2019" name="Int. J. Syst. Evol. Microbiol.">
        <title>The Global Catalogue of Microorganisms (GCM) 10K type strain sequencing project: providing services to taxonomists for standard genome sequencing and annotation.</title>
        <authorList>
            <consortium name="The Broad Institute Genomics Platform"/>
            <consortium name="The Broad Institute Genome Sequencing Center for Infectious Disease"/>
            <person name="Wu L."/>
            <person name="Ma J."/>
        </authorList>
    </citation>
    <scope>NUCLEOTIDE SEQUENCE [LARGE SCALE GENOMIC DNA]</scope>
    <source>
        <strain evidence="2 3">CGMCC 1.15824</strain>
    </source>
</reference>
<dbReference type="Proteomes" id="UP001595925">
    <property type="component" value="Unassembled WGS sequence"/>
</dbReference>
<gene>
    <name evidence="2" type="ORF">ACFPFO_00685</name>
</gene>
<protein>
    <submittedName>
        <fullName evidence="2">Uncharacterized protein</fullName>
    </submittedName>
</protein>
<evidence type="ECO:0000313" key="2">
    <source>
        <dbReference type="EMBL" id="MFC4986312.1"/>
    </source>
</evidence>
<keyword evidence="3" id="KW-1185">Reference proteome</keyword>
<organism evidence="2 3">
    <name type="scientific">Saliphagus infecundisoli</name>
    <dbReference type="NCBI Taxonomy" id="1849069"/>
    <lineage>
        <taxon>Archaea</taxon>
        <taxon>Methanobacteriati</taxon>
        <taxon>Methanobacteriota</taxon>
        <taxon>Stenosarchaea group</taxon>
        <taxon>Halobacteria</taxon>
        <taxon>Halobacteriales</taxon>
        <taxon>Natrialbaceae</taxon>
        <taxon>Saliphagus</taxon>
    </lineage>
</organism>